<dbReference type="AlphaFoldDB" id="A0A430JKQ4"/>
<evidence type="ECO:0000256" key="1">
    <source>
        <dbReference type="SAM" id="Phobius"/>
    </source>
</evidence>
<sequence>MTESRFKWLYAAVLAAFGLVLWQMLQFVIGHLFHLRPMPNLFDLCFVLFTYLHLPAPFAMRFVGVLIAVTWGTLAWLSAQHAWAAVKAGRFIRKLHASEQTRSIAARSGLRPEQLRIIRHASPLAMTVGLWRPRIVLSTGLIAMLEESELRAVIEHEKCHVRYRDPLGIFLLTMMSKAMGYIPMFTWMSHKYPIMIELRADKFAIGQMAQSADLGSALLKMLREKTTLHMAMSHASFAESSMNLRIRHILDPELPLDVRWPIARLALSVAALVLLQGLI</sequence>
<keyword evidence="1" id="KW-0812">Transmembrane</keyword>
<reference evidence="3 4" key="1">
    <citation type="submission" date="2018-12" db="EMBL/GenBank/DDBJ databases">
        <title>Bacillus ochoae sp. nov., Paenibacillus whitsoniae sp. nov., Paenibacillus spiritus sp. nov. Isolated from the Mars Exploration Rover during spacecraft assembly.</title>
        <authorList>
            <person name="Seuylemezian A."/>
            <person name="Vaishampayan P."/>
        </authorList>
    </citation>
    <scope>NUCLEOTIDE SEQUENCE [LARGE SCALE GENOMIC DNA]</scope>
    <source>
        <strain evidence="3 4">MER 54</strain>
    </source>
</reference>
<evidence type="ECO:0000313" key="4">
    <source>
        <dbReference type="Proteomes" id="UP000276128"/>
    </source>
</evidence>
<dbReference type="InterPro" id="IPR052173">
    <property type="entry name" value="Beta-lactam_resp_regulator"/>
</dbReference>
<organism evidence="3 4">
    <name type="scientific">Paenibacillus whitsoniae</name>
    <dbReference type="NCBI Taxonomy" id="2496558"/>
    <lineage>
        <taxon>Bacteria</taxon>
        <taxon>Bacillati</taxon>
        <taxon>Bacillota</taxon>
        <taxon>Bacilli</taxon>
        <taxon>Bacillales</taxon>
        <taxon>Paenibacillaceae</taxon>
        <taxon>Paenibacillus</taxon>
    </lineage>
</organism>
<proteinExistence type="predicted"/>
<dbReference type="InterPro" id="IPR008756">
    <property type="entry name" value="Peptidase_M56"/>
</dbReference>
<dbReference type="PANTHER" id="PTHR34978:SF3">
    <property type="entry name" value="SLR0241 PROTEIN"/>
    <property type="match status" value="1"/>
</dbReference>
<dbReference type="RefSeq" id="WP_126139327.1">
    <property type="nucleotide sequence ID" value="NZ_RXHU01000005.1"/>
</dbReference>
<feature type="transmembrane region" description="Helical" evidence="1">
    <location>
        <begin position="167"/>
        <end position="188"/>
    </location>
</feature>
<dbReference type="CDD" id="cd07326">
    <property type="entry name" value="M56_BlaR1_MecR1_like"/>
    <property type="match status" value="1"/>
</dbReference>
<protein>
    <submittedName>
        <fullName evidence="3">M56 family peptidase</fullName>
    </submittedName>
</protein>
<dbReference type="Proteomes" id="UP000276128">
    <property type="component" value="Unassembled WGS sequence"/>
</dbReference>
<name>A0A430JKQ4_9BACL</name>
<dbReference type="EMBL" id="RXHU01000005">
    <property type="protein sequence ID" value="RTE11608.1"/>
    <property type="molecule type" value="Genomic_DNA"/>
</dbReference>
<evidence type="ECO:0000259" key="2">
    <source>
        <dbReference type="Pfam" id="PF05569"/>
    </source>
</evidence>
<accession>A0A430JKQ4</accession>
<dbReference type="PANTHER" id="PTHR34978">
    <property type="entry name" value="POSSIBLE SENSOR-TRANSDUCER PROTEIN BLAR"/>
    <property type="match status" value="1"/>
</dbReference>
<gene>
    <name evidence="3" type="ORF">EJQ19_00880</name>
</gene>
<feature type="transmembrane region" description="Helical" evidence="1">
    <location>
        <begin position="65"/>
        <end position="86"/>
    </location>
</feature>
<evidence type="ECO:0000313" key="3">
    <source>
        <dbReference type="EMBL" id="RTE11608.1"/>
    </source>
</evidence>
<dbReference type="Gene3D" id="3.30.2010.10">
    <property type="entry name" value="Metalloproteases ('zincins'), catalytic domain"/>
    <property type="match status" value="1"/>
</dbReference>
<feature type="domain" description="Peptidase M56" evidence="2">
    <location>
        <begin position="63"/>
        <end position="247"/>
    </location>
</feature>
<dbReference type="OrthoDB" id="2448482at2"/>
<feature type="transmembrane region" description="Helical" evidence="1">
    <location>
        <begin position="6"/>
        <end position="29"/>
    </location>
</feature>
<keyword evidence="4" id="KW-1185">Reference proteome</keyword>
<dbReference type="Pfam" id="PF05569">
    <property type="entry name" value="Peptidase_M56"/>
    <property type="match status" value="1"/>
</dbReference>
<keyword evidence="1" id="KW-0472">Membrane</keyword>
<keyword evidence="1" id="KW-1133">Transmembrane helix</keyword>
<comment type="caution">
    <text evidence="3">The sequence shown here is derived from an EMBL/GenBank/DDBJ whole genome shotgun (WGS) entry which is preliminary data.</text>
</comment>